<reference evidence="3" key="1">
    <citation type="submission" date="2025-08" db="UniProtKB">
        <authorList>
            <consortium name="Ensembl"/>
        </authorList>
    </citation>
    <scope>IDENTIFICATION</scope>
</reference>
<evidence type="ECO:0000313" key="4">
    <source>
        <dbReference type="Proteomes" id="UP000694569"/>
    </source>
</evidence>
<dbReference type="InterPro" id="IPR012340">
    <property type="entry name" value="NA-bd_OB-fold"/>
</dbReference>
<dbReference type="InterPro" id="IPR043522">
    <property type="entry name" value="DDIAS"/>
</dbReference>
<dbReference type="PANTHER" id="PTHR35537">
    <property type="entry name" value="DNA DAMAGE-INDUCIBLE APOPTOSIS SUPPRESSOR PROTEIN DDIAS"/>
    <property type="match status" value="1"/>
</dbReference>
<keyword evidence="4" id="KW-1185">Reference proteome</keyword>
<proteinExistence type="predicted"/>
<dbReference type="GO" id="GO:1902230">
    <property type="term" value="P:negative regulation of intrinsic apoptotic signaling pathway in response to DNA damage"/>
    <property type="evidence" value="ECO:0007669"/>
    <property type="project" value="InterPro"/>
</dbReference>
<dbReference type="InterPro" id="IPR013955">
    <property type="entry name" value="Rep_factor-A_C"/>
</dbReference>
<dbReference type="SUPFAM" id="SSF50249">
    <property type="entry name" value="Nucleic acid-binding proteins"/>
    <property type="match status" value="1"/>
</dbReference>
<evidence type="ECO:0000313" key="3">
    <source>
        <dbReference type="Ensembl" id="ENSLLEP00000007058.1"/>
    </source>
</evidence>
<dbReference type="GeneTree" id="ENSGT00940000166008"/>
<feature type="region of interest" description="Disordered" evidence="1">
    <location>
        <begin position="759"/>
        <end position="805"/>
    </location>
</feature>
<evidence type="ECO:0000256" key="1">
    <source>
        <dbReference type="SAM" id="MobiDB-lite"/>
    </source>
</evidence>
<organism evidence="3 4">
    <name type="scientific">Leptobrachium leishanense</name>
    <name type="common">Leishan spiny toad</name>
    <dbReference type="NCBI Taxonomy" id="445787"/>
    <lineage>
        <taxon>Eukaryota</taxon>
        <taxon>Metazoa</taxon>
        <taxon>Chordata</taxon>
        <taxon>Craniata</taxon>
        <taxon>Vertebrata</taxon>
        <taxon>Euteleostomi</taxon>
        <taxon>Amphibia</taxon>
        <taxon>Batrachia</taxon>
        <taxon>Anura</taxon>
        <taxon>Pelobatoidea</taxon>
        <taxon>Megophryidae</taxon>
        <taxon>Leptobrachium</taxon>
    </lineage>
</organism>
<feature type="region of interest" description="Disordered" evidence="1">
    <location>
        <begin position="244"/>
        <end position="275"/>
    </location>
</feature>
<dbReference type="Ensembl" id="ENSLLET00000007348.1">
    <property type="protein sequence ID" value="ENSLLEP00000007058.1"/>
    <property type="gene ID" value="ENSLLEG00000004462.1"/>
</dbReference>
<accession>A0A8C5M2W9</accession>
<feature type="compositionally biased region" description="Polar residues" evidence="1">
    <location>
        <begin position="246"/>
        <end position="258"/>
    </location>
</feature>
<protein>
    <recommendedName>
        <fullName evidence="2">Replication factor A C-terminal domain-containing protein</fullName>
    </recommendedName>
</protein>
<feature type="domain" description="Replication factor A C-terminal" evidence="2">
    <location>
        <begin position="68"/>
        <end position="149"/>
    </location>
</feature>
<feature type="region of interest" description="Disordered" evidence="1">
    <location>
        <begin position="448"/>
        <end position="477"/>
    </location>
</feature>
<feature type="compositionally biased region" description="Basic and acidic residues" evidence="1">
    <location>
        <begin position="448"/>
        <end position="457"/>
    </location>
</feature>
<dbReference type="PANTHER" id="PTHR35537:SF1">
    <property type="entry name" value="DNA DAMAGE-INDUCED APOPTOSIS SUPPRESSOR PROTEIN"/>
    <property type="match status" value="1"/>
</dbReference>
<dbReference type="OrthoDB" id="9948238at2759"/>
<feature type="region of interest" description="Disordered" evidence="1">
    <location>
        <begin position="23"/>
        <end position="43"/>
    </location>
</feature>
<dbReference type="GO" id="GO:0005737">
    <property type="term" value="C:cytoplasm"/>
    <property type="evidence" value="ECO:0007669"/>
    <property type="project" value="TreeGrafter"/>
</dbReference>
<dbReference type="AlphaFoldDB" id="A0A8C5M2W9"/>
<sequence>MQTASKRSRRSYCGSEGAELRKLPKGFSRASGSDDVERRADFKRIPGTQKTAEQISQDFMNGIHRFLIATVLSVQDSSFTYAACHNCFSRVICSARRYECPRCGYTSKEPIHRYKVSLKVADGRQLYIITVFGRCLDQVFGTSAPALLRRIQDVMKMPSELRRDGAQELLFQALQYCFIGRSFLFGVKVPAGDRDSSRRLSFQGSPQHMIALHVSLPNRDSVGCTVLQHFEELLQSFLSGHHTPDRTLSPTGKTSQIPDVSCLTRSLGGDGGTEEGQQAVDWWQKSLGLTFSSSSRLSNSPAEASLHEVDKSSEWVSFDKGPNSDATSHSDPEHVRSCILSIPSTSTPKPADAHQRGNNTTMASQPPGDVTGSFFPLKDPPDGPSNSKTAHERENHRLSTWSYADRTCQDHVSPSKNAATAGTHQTVAEEDWEDFLFSESLSELITKAEKEDSDAQRSCKTHKRGPNTGANLKSPQDHAFPCQWNAASGRDMADEADTLLRLPDGYTSTSQKSVPLLLNVLAQASENPSTSPPLKPEDTLGSPPALNLSLGSRENPLSQPFGFKLNENRCIRKDGGGIVFPLSQSVNCPEIWVSYQGETTDLKESGFSEGLLQTHFNTSADLFETSGTLSVTAVEDSPTLCNISTGVDCTAKDKPCSPVSIVPATEDLSQAHDFASGFYSTPVLKQIARPRPLRLNKNLLNVSVSGTGGLLSSRRTPCQSMRNDLLKKMACSFLEGHTASSRAVNMSSGNSDLTRFVFHPGSSERTSSSPVVKSETRRAGLSRQGRTFPVGKTSPMDLIDGQNSRGQLGFGHEVKIDSESNSSNLVNRDQTDGFISESLDLSPVPLAATSETNSVPNDWSPELFAEKSNIYHQNESLQRRLF</sequence>
<dbReference type="GO" id="GO:0005634">
    <property type="term" value="C:nucleus"/>
    <property type="evidence" value="ECO:0007669"/>
    <property type="project" value="TreeGrafter"/>
</dbReference>
<name>A0A8C5M2W9_9ANUR</name>
<reference evidence="3" key="2">
    <citation type="submission" date="2025-09" db="UniProtKB">
        <authorList>
            <consortium name="Ensembl"/>
        </authorList>
    </citation>
    <scope>IDENTIFICATION</scope>
</reference>
<evidence type="ECO:0000259" key="2">
    <source>
        <dbReference type="Pfam" id="PF08646"/>
    </source>
</evidence>
<dbReference type="Proteomes" id="UP000694569">
    <property type="component" value="Unplaced"/>
</dbReference>
<dbReference type="Gene3D" id="2.40.50.140">
    <property type="entry name" value="Nucleic acid-binding proteins"/>
    <property type="match status" value="1"/>
</dbReference>
<dbReference type="Pfam" id="PF08646">
    <property type="entry name" value="Rep_fac-A_C"/>
    <property type="match status" value="1"/>
</dbReference>
<feature type="region of interest" description="Disordered" evidence="1">
    <location>
        <begin position="293"/>
        <end position="395"/>
    </location>
</feature>